<evidence type="ECO:0000256" key="1">
    <source>
        <dbReference type="ARBA" id="ARBA00005384"/>
    </source>
</evidence>
<dbReference type="Proteomes" id="UP001214170">
    <property type="component" value="Chromosome"/>
</dbReference>
<dbReference type="InterPro" id="IPR036388">
    <property type="entry name" value="WH-like_DNA-bd_sf"/>
</dbReference>
<keyword evidence="2" id="KW-0663">Pyridoxal phosphate</keyword>
<dbReference type="SUPFAM" id="SSF53383">
    <property type="entry name" value="PLP-dependent transferases"/>
    <property type="match status" value="1"/>
</dbReference>
<dbReference type="InterPro" id="IPR000524">
    <property type="entry name" value="Tscrpt_reg_HTH_GntR"/>
</dbReference>
<dbReference type="InterPro" id="IPR036390">
    <property type="entry name" value="WH_DNA-bd_sf"/>
</dbReference>
<organism evidence="7 8">
    <name type="scientific">Achromobacter spanius</name>
    <dbReference type="NCBI Taxonomy" id="217203"/>
    <lineage>
        <taxon>Bacteria</taxon>
        <taxon>Pseudomonadati</taxon>
        <taxon>Pseudomonadota</taxon>
        <taxon>Betaproteobacteria</taxon>
        <taxon>Burkholderiales</taxon>
        <taxon>Alcaligenaceae</taxon>
        <taxon>Achromobacter</taxon>
    </lineage>
</organism>
<dbReference type="SUPFAM" id="SSF46785">
    <property type="entry name" value="Winged helix' DNA-binding domain"/>
    <property type="match status" value="1"/>
</dbReference>
<dbReference type="PANTHER" id="PTHR46577:SF2">
    <property type="entry name" value="TRANSCRIPTIONAL REGULATORY PROTEIN"/>
    <property type="match status" value="1"/>
</dbReference>
<keyword evidence="7" id="KW-0032">Aminotransferase</keyword>
<dbReference type="Gene3D" id="3.40.640.10">
    <property type="entry name" value="Type I PLP-dependent aspartate aminotransferase-like (Major domain)"/>
    <property type="match status" value="1"/>
</dbReference>
<feature type="domain" description="HTH gntR-type" evidence="6">
    <location>
        <begin position="70"/>
        <end position="138"/>
    </location>
</feature>
<dbReference type="InterPro" id="IPR015424">
    <property type="entry name" value="PyrdxlP-dep_Trfase"/>
</dbReference>
<dbReference type="Pfam" id="PF00392">
    <property type="entry name" value="GntR"/>
    <property type="match status" value="1"/>
</dbReference>
<evidence type="ECO:0000256" key="5">
    <source>
        <dbReference type="ARBA" id="ARBA00023163"/>
    </source>
</evidence>
<dbReference type="CDD" id="cd07377">
    <property type="entry name" value="WHTH_GntR"/>
    <property type="match status" value="1"/>
</dbReference>
<dbReference type="PANTHER" id="PTHR46577">
    <property type="entry name" value="HTH-TYPE TRANSCRIPTIONAL REGULATORY PROTEIN GABR"/>
    <property type="match status" value="1"/>
</dbReference>
<keyword evidence="3" id="KW-0805">Transcription regulation</keyword>
<keyword evidence="7" id="KW-0808">Transferase</keyword>
<dbReference type="Pfam" id="PF00155">
    <property type="entry name" value="Aminotran_1_2"/>
    <property type="match status" value="1"/>
</dbReference>
<proteinExistence type="inferred from homology"/>
<evidence type="ECO:0000256" key="2">
    <source>
        <dbReference type="ARBA" id="ARBA00022898"/>
    </source>
</evidence>
<protein>
    <submittedName>
        <fullName evidence="7">PLP-dependent aminotransferase family protein</fullName>
    </submittedName>
</protein>
<dbReference type="InterPro" id="IPR004839">
    <property type="entry name" value="Aminotransferase_I/II_large"/>
</dbReference>
<dbReference type="GO" id="GO:0008483">
    <property type="term" value="F:transaminase activity"/>
    <property type="evidence" value="ECO:0007669"/>
    <property type="project" value="UniProtKB-KW"/>
</dbReference>
<dbReference type="PROSITE" id="PS50949">
    <property type="entry name" value="HTH_GNTR"/>
    <property type="match status" value="1"/>
</dbReference>
<name>A0ABY8GMM5_9BURK</name>
<dbReference type="CDD" id="cd00609">
    <property type="entry name" value="AAT_like"/>
    <property type="match status" value="1"/>
</dbReference>
<dbReference type="InterPro" id="IPR015422">
    <property type="entry name" value="PyrdxlP-dep_Trfase_small"/>
</dbReference>
<accession>A0ABY8GMM5</accession>
<evidence type="ECO:0000259" key="6">
    <source>
        <dbReference type="PROSITE" id="PS50949"/>
    </source>
</evidence>
<evidence type="ECO:0000313" key="8">
    <source>
        <dbReference type="Proteomes" id="UP001214170"/>
    </source>
</evidence>
<dbReference type="SMART" id="SM00345">
    <property type="entry name" value="HTH_GNTR"/>
    <property type="match status" value="1"/>
</dbReference>
<evidence type="ECO:0000256" key="4">
    <source>
        <dbReference type="ARBA" id="ARBA00023125"/>
    </source>
</evidence>
<dbReference type="RefSeq" id="WP_268081045.1">
    <property type="nucleotide sequence ID" value="NZ_CP106885.1"/>
</dbReference>
<reference evidence="7 8" key="1">
    <citation type="submission" date="2023-03" db="EMBL/GenBank/DDBJ databases">
        <title>Achromobacter spanius LIG8.</title>
        <authorList>
            <person name="Shrestha S."/>
        </authorList>
    </citation>
    <scope>NUCLEOTIDE SEQUENCE [LARGE SCALE GENOMIC DNA]</scope>
    <source>
        <strain evidence="7 8">LIG8</strain>
    </source>
</reference>
<dbReference type="Gene3D" id="3.90.1150.10">
    <property type="entry name" value="Aspartate Aminotransferase, domain 1"/>
    <property type="match status" value="1"/>
</dbReference>
<keyword evidence="8" id="KW-1185">Reference proteome</keyword>
<dbReference type="Gene3D" id="1.10.10.10">
    <property type="entry name" value="Winged helix-like DNA-binding domain superfamily/Winged helix DNA-binding domain"/>
    <property type="match status" value="1"/>
</dbReference>
<evidence type="ECO:0000313" key="7">
    <source>
        <dbReference type="EMBL" id="WFP05824.1"/>
    </source>
</evidence>
<gene>
    <name evidence="7" type="ORF">P8T11_15930</name>
</gene>
<comment type="similarity">
    <text evidence="1">In the C-terminal section; belongs to the class-I pyridoxal-phosphate-dependent aminotransferase family.</text>
</comment>
<keyword evidence="4" id="KW-0238">DNA-binding</keyword>
<keyword evidence="5" id="KW-0804">Transcription</keyword>
<evidence type="ECO:0000256" key="3">
    <source>
        <dbReference type="ARBA" id="ARBA00023015"/>
    </source>
</evidence>
<dbReference type="EMBL" id="CP121261">
    <property type="protein sequence ID" value="WFP05824.1"/>
    <property type="molecule type" value="Genomic_DNA"/>
</dbReference>
<sequence>MTCYFSMLHAAELEEIIGDPVAIWVDTNTAKLDRYKSQIRAFAYEVMTPFVLPYNRGARIMRSRQGGFGVPLYRKVAAQLEDAIGFGVYALGDRLPSLRLCAKQQGVSLSTVLEAYRILEDSGLIETRPQAGHFVVRSARSAVESRVNMPPNLVSGVEMAELIDMVMGRAQDPALISFATGYPTLDPVQTSAIERALLRAVPRSAGAVGRSPCAAGATELRRMVALRALSLGCAFNPQDLIITSGTTESITLCLSALLEPGNTVALESPTSFGFLRILEILNLRCLEIPTHPRYGMSVDALKQAVLQGKVDAVLSAPTLSNPTGACMPLTERKRLEELLRENKIPMVEDAVYNDLVNDESSRRAVKSFDHDGWILLCNSYSKTVSPALRVGWLHPGRFGGEIRRVKSAMSVGNCPINELALAELLAESQYGRHIRRLHRANRGHIGEACKVISASFPVGTCVTDPNGGSALWIELPRGLDAQRLFALCLDEGILIAPGSIFSATRAYRNCVRISISGPLDHVRKSALRRIGELATRLLAGQWDVRAAPERMLDHQ</sequence>
<dbReference type="InterPro" id="IPR051446">
    <property type="entry name" value="HTH_trans_reg/aminotransferase"/>
</dbReference>
<dbReference type="InterPro" id="IPR015421">
    <property type="entry name" value="PyrdxlP-dep_Trfase_major"/>
</dbReference>